<feature type="compositionally biased region" description="Polar residues" evidence="8">
    <location>
        <begin position="677"/>
        <end position="687"/>
    </location>
</feature>
<feature type="transmembrane region" description="Helical" evidence="9">
    <location>
        <begin position="725"/>
        <end position="742"/>
    </location>
</feature>
<gene>
    <name evidence="12" type="ORF">ACFQ41_12330</name>
</gene>
<accession>A0ABW4BJA6</accession>
<dbReference type="Gene3D" id="3.30.379.10">
    <property type="entry name" value="Chitobiase/beta-hexosaminidase domain 2-like"/>
    <property type="match status" value="1"/>
</dbReference>
<dbReference type="Proteomes" id="UP001597199">
    <property type="component" value="Unassembled WGS sequence"/>
</dbReference>
<dbReference type="InterPro" id="IPR015882">
    <property type="entry name" value="HEX_bac_N"/>
</dbReference>
<keyword evidence="6" id="KW-0572">Peptidoglycan-anchor</keyword>
<dbReference type="Pfam" id="PF00728">
    <property type="entry name" value="Glyco_hydro_20"/>
    <property type="match status" value="1"/>
</dbReference>
<dbReference type="PANTHER" id="PTHR43678">
    <property type="entry name" value="PUTATIVE (AFU_ORTHOLOGUE AFUA_2G00640)-RELATED"/>
    <property type="match status" value="1"/>
</dbReference>
<evidence type="ECO:0000256" key="2">
    <source>
        <dbReference type="ARBA" id="ARBA00022512"/>
    </source>
</evidence>
<keyword evidence="3" id="KW-0964">Secreted</keyword>
<sequence length="747" mass="81177">MKQNWHYLLYSTLILTGLSLGYAPAHQAHAAVDEPAVAQTQTASTDSTSSEAKTNTTTDDETDSASDQKAAPNANQQPVADTQTQVLKAAVTTPTPTGDENEGTLDAKDTETPAKAEPTTVANVQIGEDIADTQQVAVTNVKDYKVTSTQAIDWSQYHYVAAPELDKASPLGYQVDKFATNYQAASGTELSVLSQGQKVSQGVISINTADQTVTNDQGYRINITADNIAISASSQVGAFYALTTLTQLLQAKTALPLGVIEDAPEVSLREVSVDCGRKYYSKAWFMNLIDEMAASKANDLLMHFSDKTGFMLESKSHPEVMSSQYLTQDEVKEIIAYAKQNFITVTPEFDMPGHLGQVLSQHPEFQLPVQQVVSGLRGGKMVTIPIGKPLKNSAYLDITNPDAVAFMKSLLDEYMGLFGDSSPYFSIGADEYLGDDWTAAGMAQYPALVKAAQAKYGADATGVEAFYDFLNEMGDYVKAHGYQVEIFHDRIERRDATSKVALNKDFIVKYWTHCRTNMPTLQTMIDDGYKLINFDDGYLYYVLGQNAGYKYPKADNIYNGWDNGVFANVAGDGKIDGKEIVQKLDHSQLSDQFLGSAISIWSDNHDAQTEDEVAAQFAAPLRAFAQKAWGIDDAIDYTTFAAVSDNLPLALVDDEAMSTVVWNPELPADPEPETEQNVESQPSTEPTNAIGDAGKQPVKAVALTHQDQKTKAATLPATGETQNSALTFLGTALVALLGLFGFRKHRA</sequence>
<protein>
    <submittedName>
        <fullName evidence="12">Family 20 glycosylhydrolase</fullName>
    </submittedName>
</protein>
<dbReference type="RefSeq" id="WP_204118400.1">
    <property type="nucleotide sequence ID" value="NZ_BOLV01000004.1"/>
</dbReference>
<evidence type="ECO:0000256" key="10">
    <source>
        <dbReference type="SAM" id="SignalP"/>
    </source>
</evidence>
<dbReference type="InterPro" id="IPR025705">
    <property type="entry name" value="Beta_hexosaminidase_sua/sub"/>
</dbReference>
<name>A0ABW4BJA6_9LACO</name>
<evidence type="ECO:0000256" key="9">
    <source>
        <dbReference type="SAM" id="Phobius"/>
    </source>
</evidence>
<dbReference type="InterPro" id="IPR029018">
    <property type="entry name" value="Hex-like_dom2"/>
</dbReference>
<dbReference type="PANTHER" id="PTHR43678:SF1">
    <property type="entry name" value="BETA-N-ACETYLHEXOSAMINIDASE"/>
    <property type="match status" value="1"/>
</dbReference>
<feature type="chain" id="PRO_5047266090" evidence="10">
    <location>
        <begin position="31"/>
        <end position="747"/>
    </location>
</feature>
<feature type="domain" description="Gram-positive cocci surface proteins LPxTG" evidence="11">
    <location>
        <begin position="715"/>
        <end position="747"/>
    </location>
</feature>
<keyword evidence="5" id="KW-0378">Hydrolase</keyword>
<evidence type="ECO:0000256" key="8">
    <source>
        <dbReference type="SAM" id="MobiDB-lite"/>
    </source>
</evidence>
<dbReference type="InterPro" id="IPR052764">
    <property type="entry name" value="GH20_Enzymes"/>
</dbReference>
<feature type="compositionally biased region" description="Low complexity" evidence="8">
    <location>
        <begin position="36"/>
        <end position="57"/>
    </location>
</feature>
<keyword evidence="7" id="KW-0326">Glycosidase</keyword>
<dbReference type="InterPro" id="IPR017853">
    <property type="entry name" value="GH"/>
</dbReference>
<evidence type="ECO:0000256" key="1">
    <source>
        <dbReference type="ARBA" id="ARBA00006285"/>
    </source>
</evidence>
<keyword evidence="13" id="KW-1185">Reference proteome</keyword>
<dbReference type="Pfam" id="PF00746">
    <property type="entry name" value="Gram_pos_anchor"/>
    <property type="match status" value="1"/>
</dbReference>
<evidence type="ECO:0000259" key="11">
    <source>
        <dbReference type="PROSITE" id="PS50847"/>
    </source>
</evidence>
<reference evidence="13" key="1">
    <citation type="journal article" date="2019" name="Int. J. Syst. Evol. Microbiol.">
        <title>The Global Catalogue of Microorganisms (GCM) 10K type strain sequencing project: providing services to taxonomists for standard genome sequencing and annotation.</title>
        <authorList>
            <consortium name="The Broad Institute Genomics Platform"/>
            <consortium name="The Broad Institute Genome Sequencing Center for Infectious Disease"/>
            <person name="Wu L."/>
            <person name="Ma J."/>
        </authorList>
    </citation>
    <scope>NUCLEOTIDE SEQUENCE [LARGE SCALE GENOMIC DNA]</scope>
    <source>
        <strain evidence="13">CCM 9110</strain>
    </source>
</reference>
<dbReference type="InterPro" id="IPR015883">
    <property type="entry name" value="Glyco_hydro_20_cat"/>
</dbReference>
<evidence type="ECO:0000313" key="12">
    <source>
        <dbReference type="EMBL" id="MFD1400096.1"/>
    </source>
</evidence>
<dbReference type="SUPFAM" id="SSF51445">
    <property type="entry name" value="(Trans)glycosidases"/>
    <property type="match status" value="1"/>
</dbReference>
<evidence type="ECO:0000256" key="6">
    <source>
        <dbReference type="ARBA" id="ARBA00023088"/>
    </source>
</evidence>
<comment type="similarity">
    <text evidence="1">Belongs to the glycosyl hydrolase 20 family.</text>
</comment>
<evidence type="ECO:0000256" key="3">
    <source>
        <dbReference type="ARBA" id="ARBA00022525"/>
    </source>
</evidence>
<dbReference type="SUPFAM" id="SSF55545">
    <property type="entry name" value="beta-N-acetylhexosaminidase-like domain"/>
    <property type="match status" value="1"/>
</dbReference>
<proteinExistence type="inferred from homology"/>
<dbReference type="InterPro" id="IPR019931">
    <property type="entry name" value="LPXTG_anchor"/>
</dbReference>
<keyword evidence="4 10" id="KW-0732">Signal</keyword>
<organism evidence="12 13">
    <name type="scientific">Lacticaseibacillus suilingensis</name>
    <dbReference type="NCBI Taxonomy" id="2799577"/>
    <lineage>
        <taxon>Bacteria</taxon>
        <taxon>Bacillati</taxon>
        <taxon>Bacillota</taxon>
        <taxon>Bacilli</taxon>
        <taxon>Lactobacillales</taxon>
        <taxon>Lactobacillaceae</taxon>
        <taxon>Lacticaseibacillus</taxon>
    </lineage>
</organism>
<dbReference type="Pfam" id="PF02838">
    <property type="entry name" value="Glyco_hydro_20b"/>
    <property type="match status" value="1"/>
</dbReference>
<evidence type="ECO:0000256" key="4">
    <source>
        <dbReference type="ARBA" id="ARBA00022729"/>
    </source>
</evidence>
<evidence type="ECO:0000313" key="13">
    <source>
        <dbReference type="Proteomes" id="UP001597199"/>
    </source>
</evidence>
<dbReference type="PRINTS" id="PR00738">
    <property type="entry name" value="GLHYDRLASE20"/>
</dbReference>
<keyword evidence="9" id="KW-1133">Transmembrane helix</keyword>
<feature type="region of interest" description="Disordered" evidence="8">
    <location>
        <begin position="33"/>
        <end position="118"/>
    </location>
</feature>
<dbReference type="CDD" id="cd06564">
    <property type="entry name" value="GH20_DspB_LnbB-like"/>
    <property type="match status" value="1"/>
</dbReference>
<feature type="compositionally biased region" description="Polar residues" evidence="8">
    <location>
        <begin position="73"/>
        <end position="98"/>
    </location>
</feature>
<dbReference type="PROSITE" id="PS50847">
    <property type="entry name" value="GRAM_POS_ANCHORING"/>
    <property type="match status" value="1"/>
</dbReference>
<keyword evidence="2" id="KW-0134">Cell wall</keyword>
<feature type="signal peptide" evidence="10">
    <location>
        <begin position="1"/>
        <end position="30"/>
    </location>
</feature>
<dbReference type="Gene3D" id="3.20.20.80">
    <property type="entry name" value="Glycosidases"/>
    <property type="match status" value="1"/>
</dbReference>
<evidence type="ECO:0000256" key="5">
    <source>
        <dbReference type="ARBA" id="ARBA00022801"/>
    </source>
</evidence>
<dbReference type="NCBIfam" id="TIGR01167">
    <property type="entry name" value="LPXTG_anchor"/>
    <property type="match status" value="1"/>
</dbReference>
<keyword evidence="9" id="KW-0812">Transmembrane</keyword>
<comment type="caution">
    <text evidence="12">The sequence shown here is derived from an EMBL/GenBank/DDBJ whole genome shotgun (WGS) entry which is preliminary data.</text>
</comment>
<feature type="region of interest" description="Disordered" evidence="8">
    <location>
        <begin position="665"/>
        <end position="692"/>
    </location>
</feature>
<dbReference type="EMBL" id="JBHTOA010000048">
    <property type="protein sequence ID" value="MFD1400096.1"/>
    <property type="molecule type" value="Genomic_DNA"/>
</dbReference>
<feature type="compositionally biased region" description="Basic and acidic residues" evidence="8">
    <location>
        <begin position="105"/>
        <end position="114"/>
    </location>
</feature>
<keyword evidence="9" id="KW-0472">Membrane</keyword>
<evidence type="ECO:0000256" key="7">
    <source>
        <dbReference type="ARBA" id="ARBA00023295"/>
    </source>
</evidence>